<dbReference type="InterPro" id="IPR051102">
    <property type="entry name" value="IgSF_V-set/TM_domain"/>
</dbReference>
<dbReference type="PROSITE" id="PS50835">
    <property type="entry name" value="IG_LIKE"/>
    <property type="match status" value="6"/>
</dbReference>
<keyword evidence="3 10" id="KW-0732">Signal</keyword>
<dbReference type="EMBL" id="JAFHDT010000006">
    <property type="protein sequence ID" value="KAI7809095.1"/>
    <property type="molecule type" value="Genomic_DNA"/>
</dbReference>
<keyword evidence="5 9" id="KW-1133">Transmembrane helix</keyword>
<dbReference type="Proteomes" id="UP001059041">
    <property type="component" value="Linkage Group LG6"/>
</dbReference>
<feature type="transmembrane region" description="Helical" evidence="9">
    <location>
        <begin position="833"/>
        <end position="857"/>
    </location>
</feature>
<evidence type="ECO:0000256" key="6">
    <source>
        <dbReference type="ARBA" id="ARBA00023136"/>
    </source>
</evidence>
<reference evidence="12" key="1">
    <citation type="submission" date="2021-02" db="EMBL/GenBank/DDBJ databases">
        <title>Comparative genomics reveals that relaxation of natural selection precedes convergent phenotypic evolution of cavefish.</title>
        <authorList>
            <person name="Peng Z."/>
        </authorList>
    </citation>
    <scope>NUCLEOTIDE SEQUENCE</scope>
    <source>
        <tissue evidence="12">Muscle</tissue>
    </source>
</reference>
<feature type="domain" description="Ig-like" evidence="11">
    <location>
        <begin position="411"/>
        <end position="538"/>
    </location>
</feature>
<dbReference type="FunFam" id="2.60.40.10:FF:000191">
    <property type="entry name" value="Immunoglobulin superfamily member 3"/>
    <property type="match status" value="1"/>
</dbReference>
<feature type="signal peptide" evidence="10">
    <location>
        <begin position="1"/>
        <end position="23"/>
    </location>
</feature>
<evidence type="ECO:0000256" key="4">
    <source>
        <dbReference type="ARBA" id="ARBA00022737"/>
    </source>
</evidence>
<dbReference type="PANTHER" id="PTHR12207">
    <property type="entry name" value="V-SET AND TRANSMEMBRANE DOMAIN-CONTAINING PROTEIN"/>
    <property type="match status" value="1"/>
</dbReference>
<accession>A0A9W8C6U5</accession>
<feature type="domain" description="Ig-like" evidence="11">
    <location>
        <begin position="548"/>
        <end position="671"/>
    </location>
</feature>
<dbReference type="Pfam" id="PF07686">
    <property type="entry name" value="V-set"/>
    <property type="match status" value="1"/>
</dbReference>
<comment type="caution">
    <text evidence="12">The sequence shown here is derived from an EMBL/GenBank/DDBJ whole genome shotgun (WGS) entry which is preliminary data.</text>
</comment>
<feature type="chain" id="PRO_5040996771" evidence="10">
    <location>
        <begin position="24"/>
        <end position="877"/>
    </location>
</feature>
<feature type="domain" description="Ig-like" evidence="11">
    <location>
        <begin position="280"/>
        <end position="403"/>
    </location>
</feature>
<dbReference type="PANTHER" id="PTHR12207:SF3">
    <property type="entry name" value="PROSTAGLANDIN F2 RECEPTOR NEGATIVE REGULATOR"/>
    <property type="match status" value="1"/>
</dbReference>
<proteinExistence type="predicted"/>
<sequence>MDKETGLFHFLMLVISLVVLCESRVVKVPTGPLMHVEGQAVSIHCDVSDYEGPSDQDFDWSMVLSGDKLVNIISTTFDSGFTDSSVKDRVNSGDISINKLGHSSVELRFKKVRATDSGLYRCSTPSTDSVVSGNYDADVELKVIGDSLKVATAVSKSVVNEGESVQLQCSITRGFTEHTFLSVTWSIRRGNNPFEEILTFGPDDEIKVESNYSQLYADGGFQLDLRGGGFYGLVLTNPKPMEVGVYVCTAREWVRQGEEGKKWRKILERTEEVGKVVVTPIAQSLMVAVEKNTTLNVGDTLNLTCTVAANVLPSLSLELMWLVRSIDGSGSPRVLIHIGRDGLLQNGSEAVGFSKVNARTFRLLVHKVDRSDSGLYSCRVKAWLQQGREKWYQAAEKTSDTVQVLVTHLEPQFKVTLEAPLTPQFTSDPTELRCQVTNLLHLQDGLLGVTWSYSNTTKDASQNEVIIASLNQHGALTTGRQYKERLERGDIAVTKRDPNIFILRMLQTRDTDMGSYLCSVTAWTSGRQGGWEKAKDVPSTSVVVQWSPKVPVLQVLAHRVREASTGGSTFEMTCRVTAQNLQNPAYSVLILFEETRGGKSRKVLSLSSDSVLQLEEWSEPNRMDSVVLEKTGQLEYRFRLYGAQVSDCGFYYCRVTAWMSDQGTDWNQAVNESNKIEIAFADTGPVFNISIQSHTSKVLPGDTVKMKCIMSTLSAAPNTGDVAFDIRWFQSSERAVDNGGVLPLISMDRWGVVKKTGGDRTQCSLERTDWQTFVLGVHKTEDNDVGEYYCTATPWLLSPATGVWTKGQDLKSAPVFLSIKLELLDSLKMPVSYGVAAAVIACLLSVLLGLGVSHCCFSKNPMHTPRPRNKLIDLEMD</sequence>
<dbReference type="Gene3D" id="2.60.40.10">
    <property type="entry name" value="Immunoglobulins"/>
    <property type="match status" value="5"/>
</dbReference>
<evidence type="ECO:0000256" key="7">
    <source>
        <dbReference type="ARBA" id="ARBA00023157"/>
    </source>
</evidence>
<evidence type="ECO:0000256" key="5">
    <source>
        <dbReference type="ARBA" id="ARBA00022989"/>
    </source>
</evidence>
<dbReference type="InterPro" id="IPR013783">
    <property type="entry name" value="Ig-like_fold"/>
</dbReference>
<evidence type="ECO:0000256" key="9">
    <source>
        <dbReference type="SAM" id="Phobius"/>
    </source>
</evidence>
<keyword evidence="7" id="KW-1015">Disulfide bond</keyword>
<protein>
    <submittedName>
        <fullName evidence="12">Prostaglandin F2 receptor negative regulator-like</fullName>
    </submittedName>
</protein>
<dbReference type="InterPro" id="IPR003599">
    <property type="entry name" value="Ig_sub"/>
</dbReference>
<keyword evidence="6 9" id="KW-0472">Membrane</keyword>
<evidence type="ECO:0000256" key="1">
    <source>
        <dbReference type="ARBA" id="ARBA00004167"/>
    </source>
</evidence>
<evidence type="ECO:0000256" key="2">
    <source>
        <dbReference type="ARBA" id="ARBA00022692"/>
    </source>
</evidence>
<evidence type="ECO:0000256" key="8">
    <source>
        <dbReference type="ARBA" id="ARBA00023319"/>
    </source>
</evidence>
<comment type="subcellular location">
    <subcellularLocation>
        <location evidence="1">Membrane</location>
        <topology evidence="1">Single-pass membrane protein</topology>
    </subcellularLocation>
</comment>
<dbReference type="AlphaFoldDB" id="A0A9W8C6U5"/>
<keyword evidence="12" id="KW-0675">Receptor</keyword>
<dbReference type="GO" id="GO:0016020">
    <property type="term" value="C:membrane"/>
    <property type="evidence" value="ECO:0007669"/>
    <property type="project" value="UniProtKB-SubCell"/>
</dbReference>
<dbReference type="SUPFAM" id="SSF48726">
    <property type="entry name" value="Immunoglobulin"/>
    <property type="match status" value="4"/>
</dbReference>
<evidence type="ECO:0000313" key="13">
    <source>
        <dbReference type="Proteomes" id="UP001059041"/>
    </source>
</evidence>
<keyword evidence="2 9" id="KW-0812">Transmembrane</keyword>
<dbReference type="OrthoDB" id="9873136at2759"/>
<feature type="domain" description="Ig-like" evidence="11">
    <location>
        <begin position="23"/>
        <end position="132"/>
    </location>
</feature>
<feature type="domain" description="Ig-like" evidence="11">
    <location>
        <begin position="148"/>
        <end position="268"/>
    </location>
</feature>
<evidence type="ECO:0000313" key="12">
    <source>
        <dbReference type="EMBL" id="KAI7809095.1"/>
    </source>
</evidence>
<gene>
    <name evidence="12" type="ORF">IRJ41_025740</name>
</gene>
<feature type="domain" description="Ig-like" evidence="11">
    <location>
        <begin position="685"/>
        <end position="793"/>
    </location>
</feature>
<dbReference type="InterPro" id="IPR007110">
    <property type="entry name" value="Ig-like_dom"/>
</dbReference>
<dbReference type="SMART" id="SM00409">
    <property type="entry name" value="IG"/>
    <property type="match status" value="6"/>
</dbReference>
<dbReference type="InterPro" id="IPR036179">
    <property type="entry name" value="Ig-like_dom_sf"/>
</dbReference>
<dbReference type="SMART" id="SM00406">
    <property type="entry name" value="IGv"/>
    <property type="match status" value="3"/>
</dbReference>
<organism evidence="12 13">
    <name type="scientific">Triplophysa rosa</name>
    <name type="common">Cave loach</name>
    <dbReference type="NCBI Taxonomy" id="992332"/>
    <lineage>
        <taxon>Eukaryota</taxon>
        <taxon>Metazoa</taxon>
        <taxon>Chordata</taxon>
        <taxon>Craniata</taxon>
        <taxon>Vertebrata</taxon>
        <taxon>Euteleostomi</taxon>
        <taxon>Actinopterygii</taxon>
        <taxon>Neopterygii</taxon>
        <taxon>Teleostei</taxon>
        <taxon>Ostariophysi</taxon>
        <taxon>Cypriniformes</taxon>
        <taxon>Nemacheilidae</taxon>
        <taxon>Triplophysa</taxon>
    </lineage>
</organism>
<name>A0A9W8C6U5_TRIRA</name>
<evidence type="ECO:0000259" key="11">
    <source>
        <dbReference type="PROSITE" id="PS50835"/>
    </source>
</evidence>
<keyword evidence="8" id="KW-0393">Immunoglobulin domain</keyword>
<keyword evidence="4" id="KW-0677">Repeat</keyword>
<evidence type="ECO:0000256" key="10">
    <source>
        <dbReference type="SAM" id="SignalP"/>
    </source>
</evidence>
<evidence type="ECO:0000256" key="3">
    <source>
        <dbReference type="ARBA" id="ARBA00022729"/>
    </source>
</evidence>
<dbReference type="InterPro" id="IPR013106">
    <property type="entry name" value="Ig_V-set"/>
</dbReference>
<dbReference type="FunFam" id="2.60.40.10:FF:002026">
    <property type="entry name" value="Prostaglandin F2 receptor inhibitor"/>
    <property type="match status" value="1"/>
</dbReference>
<keyword evidence="13" id="KW-1185">Reference proteome</keyword>